<keyword evidence="1" id="KW-0678">Repressor</keyword>
<dbReference type="Proteomes" id="UP001300261">
    <property type="component" value="Unassembled WGS sequence"/>
</dbReference>
<dbReference type="Pfam" id="PF13377">
    <property type="entry name" value="Peripla_BP_3"/>
    <property type="match status" value="1"/>
</dbReference>
<evidence type="ECO:0000313" key="7">
    <source>
        <dbReference type="Proteomes" id="UP001300261"/>
    </source>
</evidence>
<protein>
    <submittedName>
        <fullName evidence="6">Substrate-binding domain-containing protein</fullName>
    </submittedName>
</protein>
<reference evidence="6 7" key="1">
    <citation type="journal article" date="2016" name="Int. J. Syst. Evol. Microbiol.">
        <title>Labrenzia salina sp. nov., isolated from the rhizosphere of the halophyte Arthrocnemum macrostachyum.</title>
        <authorList>
            <person name="Camacho M."/>
            <person name="Redondo-Gomez S."/>
            <person name="Rodriguez-Llorente I."/>
            <person name="Rohde M."/>
            <person name="Sproer C."/>
            <person name="Schumann P."/>
            <person name="Klenk H.P."/>
            <person name="Montero-Calasanz M.D.C."/>
        </authorList>
    </citation>
    <scope>NUCLEOTIDE SEQUENCE [LARGE SCALE GENOMIC DNA]</scope>
    <source>
        <strain evidence="6 7">DSM 29163</strain>
    </source>
</reference>
<accession>A0ABT3QVR3</accession>
<feature type="domain" description="Transcriptional regulator LacI/GalR-like sensor" evidence="5">
    <location>
        <begin position="2"/>
        <end position="148"/>
    </location>
</feature>
<name>A0ABT3QVR3_9HYPH</name>
<dbReference type="InterPro" id="IPR028082">
    <property type="entry name" value="Peripla_BP_I"/>
</dbReference>
<evidence type="ECO:0000256" key="1">
    <source>
        <dbReference type="ARBA" id="ARBA00022491"/>
    </source>
</evidence>
<dbReference type="Gene3D" id="3.40.50.2300">
    <property type="match status" value="1"/>
</dbReference>
<comment type="caution">
    <text evidence="6">The sequence shown here is derived from an EMBL/GenBank/DDBJ whole genome shotgun (WGS) entry which is preliminary data.</text>
</comment>
<gene>
    <name evidence="6" type="ORF">ON753_01070</name>
</gene>
<keyword evidence="4" id="KW-0804">Transcription</keyword>
<evidence type="ECO:0000256" key="4">
    <source>
        <dbReference type="ARBA" id="ARBA00023163"/>
    </source>
</evidence>
<dbReference type="InterPro" id="IPR046335">
    <property type="entry name" value="LacI/GalR-like_sensor"/>
</dbReference>
<evidence type="ECO:0000256" key="3">
    <source>
        <dbReference type="ARBA" id="ARBA00023125"/>
    </source>
</evidence>
<dbReference type="PANTHER" id="PTHR30146">
    <property type="entry name" value="LACI-RELATED TRANSCRIPTIONAL REPRESSOR"/>
    <property type="match status" value="1"/>
</dbReference>
<proteinExistence type="predicted"/>
<keyword evidence="7" id="KW-1185">Reference proteome</keyword>
<keyword evidence="2" id="KW-0805">Transcription regulation</keyword>
<sequence>MAFVGGIKDRPITLERMSGYSAAMTSQSLVPRAFHGRPSRAFGRDIALHLATVHRDIEAAVCFSDLVALGMLSGFAEAGIRAGRDFRIVGFDDIEESSIAFPRLSSVRCDSALFGRNAAEAMLAWITEGKRPPDKRRYDVELIARQSSLWPDNDGKQSDKSAPAAF</sequence>
<dbReference type="RefSeq" id="WP_265960944.1">
    <property type="nucleotide sequence ID" value="NZ_JAPEVI010000001.1"/>
</dbReference>
<dbReference type="SUPFAM" id="SSF53822">
    <property type="entry name" value="Periplasmic binding protein-like I"/>
    <property type="match status" value="1"/>
</dbReference>
<dbReference type="PANTHER" id="PTHR30146:SF148">
    <property type="entry name" value="HTH-TYPE TRANSCRIPTIONAL REPRESSOR PURR-RELATED"/>
    <property type="match status" value="1"/>
</dbReference>
<evidence type="ECO:0000256" key="2">
    <source>
        <dbReference type="ARBA" id="ARBA00023015"/>
    </source>
</evidence>
<evidence type="ECO:0000259" key="5">
    <source>
        <dbReference type="Pfam" id="PF13377"/>
    </source>
</evidence>
<evidence type="ECO:0000313" key="6">
    <source>
        <dbReference type="EMBL" id="MCX2721002.1"/>
    </source>
</evidence>
<dbReference type="EMBL" id="JAPEVI010000001">
    <property type="protein sequence ID" value="MCX2721002.1"/>
    <property type="molecule type" value="Genomic_DNA"/>
</dbReference>
<organism evidence="6 7">
    <name type="scientific">Roseibium salinum</name>
    <dbReference type="NCBI Taxonomy" id="1604349"/>
    <lineage>
        <taxon>Bacteria</taxon>
        <taxon>Pseudomonadati</taxon>
        <taxon>Pseudomonadota</taxon>
        <taxon>Alphaproteobacteria</taxon>
        <taxon>Hyphomicrobiales</taxon>
        <taxon>Stappiaceae</taxon>
        <taxon>Roseibium</taxon>
    </lineage>
</organism>
<keyword evidence="3" id="KW-0238">DNA-binding</keyword>